<evidence type="ECO:0000256" key="1">
    <source>
        <dbReference type="ARBA" id="ARBA00004123"/>
    </source>
</evidence>
<organism evidence="10 11">
    <name type="scientific">Brassica napus</name>
    <name type="common">Rape</name>
    <dbReference type="NCBI Taxonomy" id="3708"/>
    <lineage>
        <taxon>Eukaryota</taxon>
        <taxon>Viridiplantae</taxon>
        <taxon>Streptophyta</taxon>
        <taxon>Embryophyta</taxon>
        <taxon>Tracheophyta</taxon>
        <taxon>Spermatophyta</taxon>
        <taxon>Magnoliopsida</taxon>
        <taxon>eudicotyledons</taxon>
        <taxon>Gunneridae</taxon>
        <taxon>Pentapetalae</taxon>
        <taxon>rosids</taxon>
        <taxon>malvids</taxon>
        <taxon>Brassicales</taxon>
        <taxon>Brassicaceae</taxon>
        <taxon>Brassiceae</taxon>
        <taxon>Brassica</taxon>
    </lineage>
</organism>
<dbReference type="PROSITE" id="PS51032">
    <property type="entry name" value="AP2_ERF"/>
    <property type="match status" value="1"/>
</dbReference>
<evidence type="ECO:0000256" key="5">
    <source>
        <dbReference type="ARBA" id="ARBA00023242"/>
    </source>
</evidence>
<dbReference type="Gramene" id="CDY61527">
    <property type="protein sequence ID" value="CDY61527"/>
    <property type="gene ID" value="GSBRNA2T00033990001"/>
</dbReference>
<dbReference type="PANTHER" id="PTHR31241:SF73">
    <property type="entry name" value="AP2_ERF DOMAIN-CONTAINING PROTEIN"/>
    <property type="match status" value="1"/>
</dbReference>
<dbReference type="PRINTS" id="PR00367">
    <property type="entry name" value="ETHRSPELEMNT"/>
</dbReference>
<keyword evidence="2" id="KW-0805">Transcription regulation</keyword>
<keyword evidence="5" id="KW-0539">Nucleus</keyword>
<reference evidence="10 11" key="1">
    <citation type="journal article" date="2014" name="Science">
        <title>Plant genetics. Early allopolyploid evolution in the post-Neolithic Brassica napus oilseed genome.</title>
        <authorList>
            <person name="Chalhoub B."/>
            <person name="Denoeud F."/>
            <person name="Liu S."/>
            <person name="Parkin I.A."/>
            <person name="Tang H."/>
            <person name="Wang X."/>
            <person name="Chiquet J."/>
            <person name="Belcram H."/>
            <person name="Tong C."/>
            <person name="Samans B."/>
            <person name="Correa M."/>
            <person name="Da Silva C."/>
            <person name="Just J."/>
            <person name="Falentin C."/>
            <person name="Koh C.S."/>
            <person name="Le Clainche I."/>
            <person name="Bernard M."/>
            <person name="Bento P."/>
            <person name="Noel B."/>
            <person name="Labadie K."/>
            <person name="Alberti A."/>
            <person name="Charles M."/>
            <person name="Arnaud D."/>
            <person name="Guo H."/>
            <person name="Daviaud C."/>
            <person name="Alamery S."/>
            <person name="Jabbari K."/>
            <person name="Zhao M."/>
            <person name="Edger P.P."/>
            <person name="Chelaifa H."/>
            <person name="Tack D."/>
            <person name="Lassalle G."/>
            <person name="Mestiri I."/>
            <person name="Schnel N."/>
            <person name="Le Paslier M.C."/>
            <person name="Fan G."/>
            <person name="Renault V."/>
            <person name="Bayer P.E."/>
            <person name="Golicz A.A."/>
            <person name="Manoli S."/>
            <person name="Lee T.H."/>
            <person name="Thi V.H."/>
            <person name="Chalabi S."/>
            <person name="Hu Q."/>
            <person name="Fan C."/>
            <person name="Tollenaere R."/>
            <person name="Lu Y."/>
            <person name="Battail C."/>
            <person name="Shen J."/>
            <person name="Sidebottom C.H."/>
            <person name="Wang X."/>
            <person name="Canaguier A."/>
            <person name="Chauveau A."/>
            <person name="Berard A."/>
            <person name="Deniot G."/>
            <person name="Guan M."/>
            <person name="Liu Z."/>
            <person name="Sun F."/>
            <person name="Lim Y.P."/>
            <person name="Lyons E."/>
            <person name="Town C.D."/>
            <person name="Bancroft I."/>
            <person name="Wang X."/>
            <person name="Meng J."/>
            <person name="Ma J."/>
            <person name="Pires J.C."/>
            <person name="King G.J."/>
            <person name="Brunel D."/>
            <person name="Delourme R."/>
            <person name="Renard M."/>
            <person name="Aury J.M."/>
            <person name="Adams K.L."/>
            <person name="Batley J."/>
            <person name="Snowdon R.J."/>
            <person name="Tost J."/>
            <person name="Edwards D."/>
            <person name="Zhou Y."/>
            <person name="Hua W."/>
            <person name="Sharpe A.G."/>
            <person name="Paterson A.H."/>
            <person name="Guan C."/>
            <person name="Wincker P."/>
        </authorList>
    </citation>
    <scope>NUCLEOTIDE SEQUENCE [LARGE SCALE GENOMIC DNA]</scope>
    <source>
        <strain evidence="11">cv. Darmor-bzh</strain>
    </source>
</reference>
<dbReference type="PaxDb" id="3708-A0A078JBN6"/>
<evidence type="ECO:0000313" key="10">
    <source>
        <dbReference type="EMBL" id="CDY61527.1"/>
    </source>
</evidence>
<dbReference type="GO" id="GO:0006950">
    <property type="term" value="P:response to stress"/>
    <property type="evidence" value="ECO:0000318"/>
    <property type="project" value="GO_Central"/>
</dbReference>
<dbReference type="AlphaFoldDB" id="A0A078JBN6"/>
<dbReference type="SMART" id="SM00380">
    <property type="entry name" value="AP2"/>
    <property type="match status" value="1"/>
</dbReference>
<sequence length="294" mass="33707">MEDDKMVACTVSQNPKKEKFLVYCSCFYIGASRFSFSAYLFCCFCVYTLEKEHNGPNQSSSASIEPSRRRRRAAEPVDTTLSRWVKEEEAEEGLKRTRRVQAKGSRKSCMRGKGGPENPVCRFRGVRQRVWGKWVAEIREPVNQRGGNSKRLWLGTFDTASEAALAYDRAASAMYGRYARLNFPDGLGNGQDDEMKKTDEAESSRSYWLETYNVSETGNSVVDKKDGEDYLYEDCIELGQEKIENLGRMADNEIVKSEEDYMFDGFELDKGLLYNEPGYYHGGGFDPYLEHFRF</sequence>
<dbReference type="Gene3D" id="3.30.730.10">
    <property type="entry name" value="AP2/ERF domain"/>
    <property type="match status" value="1"/>
</dbReference>
<dbReference type="Proteomes" id="UP000028999">
    <property type="component" value="Unassembled WGS sequence"/>
</dbReference>
<evidence type="ECO:0000259" key="9">
    <source>
        <dbReference type="PROSITE" id="PS51032"/>
    </source>
</evidence>
<dbReference type="GO" id="GO:0005634">
    <property type="term" value="C:nucleus"/>
    <property type="evidence" value="ECO:0000318"/>
    <property type="project" value="GO_Central"/>
</dbReference>
<gene>
    <name evidence="10" type="primary">BnaC04g53380D</name>
    <name evidence="10" type="ORF">GSBRNA2T00033990001</name>
</gene>
<dbReference type="PANTHER" id="PTHR31241">
    <property type="entry name" value="DEHYDRATION-RESPONSIVE ELEMENT-BINDING PROTEIN 2C"/>
    <property type="match status" value="1"/>
</dbReference>
<dbReference type="GO" id="GO:0000976">
    <property type="term" value="F:transcription cis-regulatory region binding"/>
    <property type="evidence" value="ECO:0000318"/>
    <property type="project" value="GO_Central"/>
</dbReference>
<accession>A0A078JBN6</accession>
<keyword evidence="11" id="KW-1185">Reference proteome</keyword>
<evidence type="ECO:0000313" key="11">
    <source>
        <dbReference type="Proteomes" id="UP000028999"/>
    </source>
</evidence>
<dbReference type="InterPro" id="IPR036955">
    <property type="entry name" value="AP2/ERF_dom_sf"/>
</dbReference>
<dbReference type="Pfam" id="PF00847">
    <property type="entry name" value="AP2"/>
    <property type="match status" value="1"/>
</dbReference>
<comment type="subcellular location">
    <subcellularLocation>
        <location evidence="1">Nucleus</location>
    </subcellularLocation>
</comment>
<feature type="domain" description="AP2/ERF" evidence="9">
    <location>
        <begin position="122"/>
        <end position="184"/>
    </location>
</feature>
<dbReference type="SUPFAM" id="SSF54171">
    <property type="entry name" value="DNA-binding domain"/>
    <property type="match status" value="1"/>
</dbReference>
<dbReference type="STRING" id="3708.A0A078JBN6"/>
<feature type="region of interest" description="Disordered" evidence="7">
    <location>
        <begin position="53"/>
        <end position="76"/>
    </location>
</feature>
<dbReference type="GO" id="GO:0045893">
    <property type="term" value="P:positive regulation of DNA-templated transcription"/>
    <property type="evidence" value="ECO:0000318"/>
    <property type="project" value="GO_Central"/>
</dbReference>
<dbReference type="EMBL" id="LK034008">
    <property type="protein sequence ID" value="CDY61527.1"/>
    <property type="molecule type" value="Genomic_DNA"/>
</dbReference>
<evidence type="ECO:0000256" key="4">
    <source>
        <dbReference type="ARBA" id="ARBA00023163"/>
    </source>
</evidence>
<evidence type="ECO:0000256" key="2">
    <source>
        <dbReference type="ARBA" id="ARBA00023015"/>
    </source>
</evidence>
<dbReference type="InterPro" id="IPR001471">
    <property type="entry name" value="AP2/ERF_dom"/>
</dbReference>
<keyword evidence="8" id="KW-0472">Membrane</keyword>
<feature type="transmembrane region" description="Helical" evidence="8">
    <location>
        <begin position="20"/>
        <end position="41"/>
    </location>
</feature>
<proteinExistence type="inferred from homology"/>
<evidence type="ECO:0000256" key="6">
    <source>
        <dbReference type="ARBA" id="ARBA00024343"/>
    </source>
</evidence>
<comment type="similarity">
    <text evidence="6">Belongs to the AP2/ERF transcription factor family. ERF subfamily.</text>
</comment>
<keyword evidence="3" id="KW-0238">DNA-binding</keyword>
<keyword evidence="8" id="KW-1133">Transmembrane helix</keyword>
<evidence type="ECO:0000256" key="8">
    <source>
        <dbReference type="SAM" id="Phobius"/>
    </source>
</evidence>
<evidence type="ECO:0000256" key="3">
    <source>
        <dbReference type="ARBA" id="ARBA00023125"/>
    </source>
</evidence>
<dbReference type="InterPro" id="IPR016177">
    <property type="entry name" value="DNA-bd_dom_sf"/>
</dbReference>
<dbReference type="CDD" id="cd00018">
    <property type="entry name" value="AP2"/>
    <property type="match status" value="1"/>
</dbReference>
<protein>
    <submittedName>
        <fullName evidence="10">BnaC04g53380D protein</fullName>
    </submittedName>
</protein>
<name>A0A078JBN6_BRANA</name>
<keyword evidence="4" id="KW-0804">Transcription</keyword>
<dbReference type="FunFam" id="3.30.730.10:FF:000001">
    <property type="entry name" value="Ethylene-responsive transcription factor 2"/>
    <property type="match status" value="1"/>
</dbReference>
<evidence type="ECO:0000256" key="7">
    <source>
        <dbReference type="SAM" id="MobiDB-lite"/>
    </source>
</evidence>
<keyword evidence="8" id="KW-0812">Transmembrane</keyword>
<dbReference type="GO" id="GO:0003700">
    <property type="term" value="F:DNA-binding transcription factor activity"/>
    <property type="evidence" value="ECO:0000318"/>
    <property type="project" value="GO_Central"/>
</dbReference>